<evidence type="ECO:0000313" key="1">
    <source>
        <dbReference type="EMBL" id="TRZ25364.1"/>
    </source>
</evidence>
<dbReference type="Proteomes" id="UP000796761">
    <property type="component" value="Unassembled WGS sequence"/>
</dbReference>
<name>A0A8K1GU13_9PASS</name>
<evidence type="ECO:0000313" key="2">
    <source>
        <dbReference type="Proteomes" id="UP000796761"/>
    </source>
</evidence>
<sequence>MSQCVPRWPKANGILACDSNSVASRARAVIDLLHLALVRSHLQCCVQFWATHHKKGIEGLEGVQRRAMELRKDLEHKFDEEQLRELGKLRELISLEKRRLSGSSERRV</sequence>
<protein>
    <submittedName>
        <fullName evidence="1">Uncharacterized protein</fullName>
    </submittedName>
</protein>
<keyword evidence="2" id="KW-1185">Reference proteome</keyword>
<organism evidence="1 2">
    <name type="scientific">Zosterops borbonicus</name>
    <dbReference type="NCBI Taxonomy" id="364589"/>
    <lineage>
        <taxon>Eukaryota</taxon>
        <taxon>Metazoa</taxon>
        <taxon>Chordata</taxon>
        <taxon>Craniata</taxon>
        <taxon>Vertebrata</taxon>
        <taxon>Euteleostomi</taxon>
        <taxon>Archelosauria</taxon>
        <taxon>Archosauria</taxon>
        <taxon>Dinosauria</taxon>
        <taxon>Saurischia</taxon>
        <taxon>Theropoda</taxon>
        <taxon>Coelurosauria</taxon>
        <taxon>Aves</taxon>
        <taxon>Neognathae</taxon>
        <taxon>Neoaves</taxon>
        <taxon>Telluraves</taxon>
        <taxon>Australaves</taxon>
        <taxon>Passeriformes</taxon>
        <taxon>Sylvioidea</taxon>
        <taxon>Zosteropidae</taxon>
        <taxon>Zosterops</taxon>
    </lineage>
</organism>
<reference evidence="1" key="1">
    <citation type="submission" date="2019-04" db="EMBL/GenBank/DDBJ databases">
        <title>Genome assembly of Zosterops borbonicus 15179.</title>
        <authorList>
            <person name="Leroy T."/>
            <person name="Anselmetti Y."/>
            <person name="Tilak M.-K."/>
            <person name="Nabholz B."/>
        </authorList>
    </citation>
    <scope>NUCLEOTIDE SEQUENCE</scope>
    <source>
        <strain evidence="1">HGM_15179</strain>
        <tissue evidence="1">Muscle</tissue>
    </source>
</reference>
<dbReference type="PANTHER" id="PTHR33332">
    <property type="entry name" value="REVERSE TRANSCRIPTASE DOMAIN-CONTAINING PROTEIN"/>
    <property type="match status" value="1"/>
</dbReference>
<comment type="caution">
    <text evidence="1">The sequence shown here is derived from an EMBL/GenBank/DDBJ whole genome shotgun (WGS) entry which is preliminary data.</text>
</comment>
<dbReference type="OrthoDB" id="276744at2759"/>
<dbReference type="AlphaFoldDB" id="A0A8K1GU13"/>
<gene>
    <name evidence="1" type="ORF">HGM15179_001682</name>
</gene>
<proteinExistence type="predicted"/>
<accession>A0A8K1GU13</accession>
<dbReference type="EMBL" id="SWJQ01000026">
    <property type="protein sequence ID" value="TRZ25364.1"/>
    <property type="molecule type" value="Genomic_DNA"/>
</dbReference>